<dbReference type="EMBL" id="BAAARW010000002">
    <property type="protein sequence ID" value="GAA2402244.1"/>
    <property type="molecule type" value="Genomic_DNA"/>
</dbReference>
<reference evidence="1 2" key="1">
    <citation type="journal article" date="2019" name="Int. J. Syst. Evol. Microbiol.">
        <title>The Global Catalogue of Microorganisms (GCM) 10K type strain sequencing project: providing services to taxonomists for standard genome sequencing and annotation.</title>
        <authorList>
            <consortium name="The Broad Institute Genomics Platform"/>
            <consortium name="The Broad Institute Genome Sequencing Center for Infectious Disease"/>
            <person name="Wu L."/>
            <person name="Ma J."/>
        </authorList>
    </citation>
    <scope>NUCLEOTIDE SEQUENCE [LARGE SCALE GENOMIC DNA]</scope>
    <source>
        <strain evidence="1 2">JCM 3325</strain>
    </source>
</reference>
<gene>
    <name evidence="1" type="ORF">GCM10010191_07100</name>
</gene>
<accession>A0ABN3IFF9</accession>
<dbReference type="RefSeq" id="WP_344586913.1">
    <property type="nucleotide sequence ID" value="NZ_BAAARW010000002.1"/>
</dbReference>
<evidence type="ECO:0000313" key="2">
    <source>
        <dbReference type="Proteomes" id="UP001501231"/>
    </source>
</evidence>
<name>A0ABN3IFF9_9ACTN</name>
<evidence type="ECO:0000313" key="1">
    <source>
        <dbReference type="EMBL" id="GAA2402244.1"/>
    </source>
</evidence>
<proteinExistence type="predicted"/>
<protein>
    <submittedName>
        <fullName evidence="1">Uncharacterized protein</fullName>
    </submittedName>
</protein>
<organism evidence="1 2">
    <name type="scientific">Actinomadura vinacea</name>
    <dbReference type="NCBI Taxonomy" id="115336"/>
    <lineage>
        <taxon>Bacteria</taxon>
        <taxon>Bacillati</taxon>
        <taxon>Actinomycetota</taxon>
        <taxon>Actinomycetes</taxon>
        <taxon>Streptosporangiales</taxon>
        <taxon>Thermomonosporaceae</taxon>
        <taxon>Actinomadura</taxon>
    </lineage>
</organism>
<dbReference type="Proteomes" id="UP001501231">
    <property type="component" value="Unassembled WGS sequence"/>
</dbReference>
<keyword evidence="2" id="KW-1185">Reference proteome</keyword>
<comment type="caution">
    <text evidence="1">The sequence shown here is derived from an EMBL/GenBank/DDBJ whole genome shotgun (WGS) entry which is preliminary data.</text>
</comment>
<sequence>MSVDRKSVSVERKSLRDLVEDELQREQEEAPGFSAVEMGSATYTKMLGKRY</sequence>